<dbReference type="Proteomes" id="UP000252884">
    <property type="component" value="Unassembled WGS sequence"/>
</dbReference>
<dbReference type="AlphaFoldDB" id="A0A368XML2"/>
<keyword evidence="3" id="KW-1185">Reference proteome</keyword>
<dbReference type="EMBL" id="QPJK01000006">
    <property type="protein sequence ID" value="RCW69210.1"/>
    <property type="molecule type" value="Genomic_DNA"/>
</dbReference>
<feature type="compositionally biased region" description="Basic and acidic residues" evidence="1">
    <location>
        <begin position="656"/>
        <end position="680"/>
    </location>
</feature>
<evidence type="ECO:0000313" key="2">
    <source>
        <dbReference type="EMBL" id="RCW69210.1"/>
    </source>
</evidence>
<gene>
    <name evidence="2" type="ORF">DES41_10681</name>
</gene>
<feature type="region of interest" description="Disordered" evidence="1">
    <location>
        <begin position="154"/>
        <end position="175"/>
    </location>
</feature>
<dbReference type="Gene3D" id="3.30.420.10">
    <property type="entry name" value="Ribonuclease H-like superfamily/Ribonuclease H"/>
    <property type="match status" value="1"/>
</dbReference>
<sequence length="742" mass="83208">MRPPARNQLIVNKHGELFRVLEIDAASNWVALIETNAPKALPRMNAWLKLVAQCRDGEWFDAESKEDARPRGNPSDAAIAIRNRRKASIAALVDVNGKSNPALFVRDGRGRLVEDHARTVCISAEALLANLRLWWQRGQTDDALLPGFEKCGRRVDGMPKGPTAPNAKPRGRTPTQNVYQQPFLLFLEEEQRLVARALELLEENKTNTLEKIHRTIINESYSYTDENGVRRHLPLGQFPTKRQMTYALSKVRKVSDALKRKFGAAHYDNNHKENLDSVANYVVGVGHQYEIDSTILDLWLVSPLNRTIVIGKATLYLVVDSYSRLIVGFNLSLSKPSWVNAMEAILSIFEDKQQLCERWGAEYHKDAWPAHGLLPQTILCDRGSEFTGFASDQIIQGLRCTVSNAPALMSSKKGAVECAFKLTHVPIKDNAPGYDIPSEIGQRRNGQYHKDAAYTLHETGAEILDAIYTHNVRIHGNLEMHPSDVLDGVAASPIQVWETDYPRSAGHLTHFAYDYARTRLLPQTKATVTIRGIRHEDRYYTCETAREEEWFVRAGRKTFQVQIAHDSRLVDYIYVRTGDDSSPMEIAVLTPGSRKFIGMSSIEAKAVTDLETKRRATADNNNLQLKLDQQQRAEQRKANAIAKLMEHQAQAGSDSASRKDQDNVLRKMEDKARRTEEAMRSRAAFAGDRPSVEPEPAAGDAARPVASDDKPVSWTVVVEAPASPIPPVSADKSVDDLYDEFF</sequence>
<dbReference type="GO" id="GO:0003676">
    <property type="term" value="F:nucleic acid binding"/>
    <property type="evidence" value="ECO:0007669"/>
    <property type="project" value="InterPro"/>
</dbReference>
<dbReference type="InterPro" id="IPR012337">
    <property type="entry name" value="RNaseH-like_sf"/>
</dbReference>
<dbReference type="SUPFAM" id="SSF53098">
    <property type="entry name" value="Ribonuclease H-like"/>
    <property type="match status" value="1"/>
</dbReference>
<comment type="caution">
    <text evidence="2">The sequence shown here is derived from an EMBL/GenBank/DDBJ whole genome shotgun (WGS) entry which is preliminary data.</text>
</comment>
<protein>
    <submittedName>
        <fullName evidence="2">Integrase-like protein</fullName>
    </submittedName>
</protein>
<accession>A0A368XML2</accession>
<reference evidence="2 3" key="1">
    <citation type="submission" date="2018-07" db="EMBL/GenBank/DDBJ databases">
        <title>Genomic Encyclopedia of Type Strains, Phase IV (KMG-IV): sequencing the most valuable type-strain genomes for metagenomic binning, comparative biology and taxonomic classification.</title>
        <authorList>
            <person name="Goeker M."/>
        </authorList>
    </citation>
    <scope>NUCLEOTIDE SEQUENCE [LARGE SCALE GENOMIC DNA]</scope>
    <source>
        <strain evidence="2 3">DSM 21634</strain>
    </source>
</reference>
<organism evidence="2 3">
    <name type="scientific">Pseudorhodoferax soli</name>
    <dbReference type="NCBI Taxonomy" id="545864"/>
    <lineage>
        <taxon>Bacteria</taxon>
        <taxon>Pseudomonadati</taxon>
        <taxon>Pseudomonadota</taxon>
        <taxon>Betaproteobacteria</taxon>
        <taxon>Burkholderiales</taxon>
        <taxon>Comamonadaceae</taxon>
    </lineage>
</organism>
<evidence type="ECO:0000256" key="1">
    <source>
        <dbReference type="SAM" id="MobiDB-lite"/>
    </source>
</evidence>
<dbReference type="RefSeq" id="WP_114469637.1">
    <property type="nucleotide sequence ID" value="NZ_QPJK01000006.1"/>
</dbReference>
<evidence type="ECO:0000313" key="3">
    <source>
        <dbReference type="Proteomes" id="UP000252884"/>
    </source>
</evidence>
<feature type="region of interest" description="Disordered" evidence="1">
    <location>
        <begin position="647"/>
        <end position="709"/>
    </location>
</feature>
<proteinExistence type="predicted"/>
<dbReference type="InterPro" id="IPR036397">
    <property type="entry name" value="RNaseH_sf"/>
</dbReference>
<name>A0A368XML2_9BURK</name>
<dbReference type="OrthoDB" id="5439087at2"/>